<keyword evidence="10" id="KW-0645">Protease</keyword>
<proteinExistence type="inferred from homology"/>
<organism evidence="10 11">
    <name type="scientific">Pelomonas nitida</name>
    <dbReference type="NCBI Taxonomy" id="3299027"/>
    <lineage>
        <taxon>Bacteria</taxon>
        <taxon>Pseudomonadati</taxon>
        <taxon>Pseudomonadota</taxon>
        <taxon>Betaproteobacteria</taxon>
        <taxon>Burkholderiales</taxon>
        <taxon>Sphaerotilaceae</taxon>
        <taxon>Roseateles</taxon>
    </lineage>
</organism>
<dbReference type="Pfam" id="PF02163">
    <property type="entry name" value="Peptidase_M50"/>
    <property type="match status" value="1"/>
</dbReference>
<keyword evidence="6 8" id="KW-0472">Membrane</keyword>
<feature type="region of interest" description="Disordered" evidence="7">
    <location>
        <begin position="1"/>
        <end position="29"/>
    </location>
</feature>
<dbReference type="RefSeq" id="WP_394487203.1">
    <property type="nucleotide sequence ID" value="NZ_JBIGIA010000004.1"/>
</dbReference>
<name>A0ABW7G3C1_9BURK</name>
<feature type="transmembrane region" description="Helical" evidence="8">
    <location>
        <begin position="349"/>
        <end position="373"/>
    </location>
</feature>
<sequence>MTAAATLPPLRQDLSLHAGPPDPDGAPTWTLHDPAAHRFHQLSWPAFELISRWPLGRPDAVLAAVARETTLALQAHDLQAVLQFLTQHHLLLPHSAEHSRRLARAADASRSSHAMWLLKHYLFFRIPLLRPEPLLRRLLPLTRGLFRPGFWWGVAAAALLGLFLVSRRWDEFTHTFSAYTSPGGLLGVGIALSLAKVLHELGHALTAYRHGCRVPAMGVAFLVLWPVLYTDTNEAWKLSRRQQRLQIAAAGMLAELALAAAATLAWSFLPDGPLRAGAFLLATSSWLITLGINASPFMRFDGYFLLVDALNLPNLHERAFAQGRWWLREALYGFGDTPPEAFPPARQRFLIAFAFATWLYRLVLFFGIALLVYHLFFKALGLLMMAVELGWFIALPVWRELKVWWERRGELRWNRATARSLGVALGLCLWVLLPWQRGVTAPAVLSHSESQALYAAETARQTGAAVPEGATVTAGQLLVRLTSPELEQRLKVASLQEALLRWQVEQQPLDSRLLQEGQALHQRWQAAREEVAGLGRQRGQLEVRAPFAGTIVTAHPMLADNAWFTRGERLFQIVGAAGSLKVEALVDETDLATLRHREPGPSRFIANLPEFGSVACATVQLDAVNLRSLTQPALASVYGGPVSAVQQGQELRPLNATYRARLTDCERHTLDRELAGQVWLQGERRSLAAAAWLHIVAWFRREAAL</sequence>
<dbReference type="InterPro" id="IPR008915">
    <property type="entry name" value="Peptidase_M50"/>
</dbReference>
<evidence type="ECO:0000256" key="8">
    <source>
        <dbReference type="SAM" id="Phobius"/>
    </source>
</evidence>
<dbReference type="PANTHER" id="PTHR13325">
    <property type="entry name" value="PROTEASE M50 MEMBRANE-BOUND TRANSCRIPTION FACTOR SITE 2 PROTEASE"/>
    <property type="match status" value="1"/>
</dbReference>
<evidence type="ECO:0000256" key="1">
    <source>
        <dbReference type="ARBA" id="ARBA00001947"/>
    </source>
</evidence>
<evidence type="ECO:0000256" key="6">
    <source>
        <dbReference type="ARBA" id="ARBA00023136"/>
    </source>
</evidence>
<dbReference type="EMBL" id="JBIGIA010000004">
    <property type="protein sequence ID" value="MFG6456454.1"/>
    <property type="molecule type" value="Genomic_DNA"/>
</dbReference>
<dbReference type="PANTHER" id="PTHR13325:SF3">
    <property type="entry name" value="MEMBRANE-BOUND TRANSCRIPTION FACTOR SITE-2 PROTEASE"/>
    <property type="match status" value="1"/>
</dbReference>
<comment type="caution">
    <text evidence="10">The sequence shown here is derived from an EMBL/GenBank/DDBJ whole genome shotgun (WGS) entry which is preliminary data.</text>
</comment>
<gene>
    <name evidence="10" type="ORF">ACG00X_06380</name>
</gene>
<comment type="subcellular location">
    <subcellularLocation>
        <location evidence="2">Endomembrane system</location>
        <topology evidence="2">Multi-pass membrane protein</topology>
    </subcellularLocation>
</comment>
<evidence type="ECO:0000313" key="11">
    <source>
        <dbReference type="Proteomes" id="UP001606305"/>
    </source>
</evidence>
<reference evidence="10 11" key="1">
    <citation type="submission" date="2024-09" db="EMBL/GenBank/DDBJ databases">
        <title>Novel species of the genus Pelomonas and Roseateles isolated from streams.</title>
        <authorList>
            <person name="Lu H."/>
        </authorList>
    </citation>
    <scope>NUCLEOTIDE SEQUENCE [LARGE SCALE GENOMIC DNA]</scope>
    <source>
        <strain evidence="10 11">BYS96W</strain>
    </source>
</reference>
<evidence type="ECO:0000256" key="5">
    <source>
        <dbReference type="ARBA" id="ARBA00022989"/>
    </source>
</evidence>
<feature type="domain" description="Peptidase M50" evidence="9">
    <location>
        <begin position="190"/>
        <end position="347"/>
    </location>
</feature>
<feature type="transmembrane region" description="Helical" evidence="8">
    <location>
        <begin position="379"/>
        <end position="398"/>
    </location>
</feature>
<keyword evidence="5 8" id="KW-1133">Transmembrane helix</keyword>
<protein>
    <submittedName>
        <fullName evidence="10">Site-2 protease family protein</fullName>
    </submittedName>
</protein>
<evidence type="ECO:0000259" key="9">
    <source>
        <dbReference type="Pfam" id="PF02163"/>
    </source>
</evidence>
<comment type="cofactor">
    <cofactor evidence="1">
        <name>Zn(2+)</name>
        <dbReference type="ChEBI" id="CHEBI:29105"/>
    </cofactor>
</comment>
<keyword evidence="11" id="KW-1185">Reference proteome</keyword>
<evidence type="ECO:0000256" key="7">
    <source>
        <dbReference type="SAM" id="MobiDB-lite"/>
    </source>
</evidence>
<accession>A0ABW7G3C1</accession>
<dbReference type="InterPro" id="IPR001193">
    <property type="entry name" value="MBTPS2"/>
</dbReference>
<evidence type="ECO:0000256" key="3">
    <source>
        <dbReference type="ARBA" id="ARBA00007931"/>
    </source>
</evidence>
<feature type="transmembrane region" description="Helical" evidence="8">
    <location>
        <begin position="274"/>
        <end position="294"/>
    </location>
</feature>
<dbReference type="GO" id="GO:0006508">
    <property type="term" value="P:proteolysis"/>
    <property type="evidence" value="ECO:0007669"/>
    <property type="project" value="UniProtKB-KW"/>
</dbReference>
<feature type="transmembrane region" description="Helical" evidence="8">
    <location>
        <begin position="145"/>
        <end position="164"/>
    </location>
</feature>
<keyword evidence="4 8" id="KW-0812">Transmembrane</keyword>
<dbReference type="Proteomes" id="UP001606305">
    <property type="component" value="Unassembled WGS sequence"/>
</dbReference>
<evidence type="ECO:0000256" key="4">
    <source>
        <dbReference type="ARBA" id="ARBA00022692"/>
    </source>
</evidence>
<comment type="similarity">
    <text evidence="3">Belongs to the peptidase M50B family.</text>
</comment>
<evidence type="ECO:0000313" key="10">
    <source>
        <dbReference type="EMBL" id="MFG6456454.1"/>
    </source>
</evidence>
<feature type="transmembrane region" description="Helical" evidence="8">
    <location>
        <begin position="176"/>
        <end position="195"/>
    </location>
</feature>
<dbReference type="GO" id="GO:0008233">
    <property type="term" value="F:peptidase activity"/>
    <property type="evidence" value="ECO:0007669"/>
    <property type="project" value="UniProtKB-KW"/>
</dbReference>
<feature type="transmembrane region" description="Helical" evidence="8">
    <location>
        <begin position="247"/>
        <end position="268"/>
    </location>
</feature>
<keyword evidence="10" id="KW-0378">Hydrolase</keyword>
<evidence type="ECO:0000256" key="2">
    <source>
        <dbReference type="ARBA" id="ARBA00004127"/>
    </source>
</evidence>